<reference evidence="9" key="2">
    <citation type="submission" date="2025-08" db="UniProtKB">
        <authorList>
            <consortium name="Ensembl"/>
        </authorList>
    </citation>
    <scope>IDENTIFICATION</scope>
</reference>
<feature type="compositionally biased region" description="Low complexity" evidence="7">
    <location>
        <begin position="224"/>
        <end position="240"/>
    </location>
</feature>
<feature type="compositionally biased region" description="Basic and acidic residues" evidence="7">
    <location>
        <begin position="309"/>
        <end position="326"/>
    </location>
</feature>
<dbReference type="SMART" id="SM01300">
    <property type="entry name" value="PEHE"/>
    <property type="match status" value="1"/>
</dbReference>
<dbReference type="Gene3D" id="1.20.5.170">
    <property type="match status" value="1"/>
</dbReference>
<dbReference type="Gene3D" id="6.10.250.2000">
    <property type="match status" value="1"/>
</dbReference>
<evidence type="ECO:0000256" key="1">
    <source>
        <dbReference type="ARBA" id="ARBA00004324"/>
    </source>
</evidence>
<comment type="similarity">
    <text evidence="6">Belongs to the msl-1 family.</text>
</comment>
<dbReference type="GeneTree" id="ENSGT00390000018292"/>
<evidence type="ECO:0000256" key="6">
    <source>
        <dbReference type="ARBA" id="ARBA00061695"/>
    </source>
</evidence>
<accession>A0AAY5L6R7</accession>
<dbReference type="Proteomes" id="UP000265140">
    <property type="component" value="Chromosome 11"/>
</dbReference>
<feature type="compositionally biased region" description="Polar residues" evidence="7">
    <location>
        <begin position="184"/>
        <end position="193"/>
    </location>
</feature>
<evidence type="ECO:0000256" key="4">
    <source>
        <dbReference type="ARBA" id="ARBA00023054"/>
    </source>
</evidence>
<dbReference type="Ensembl" id="ENSELUT00000096234.1">
    <property type="protein sequence ID" value="ENSELUP00000094427.1"/>
    <property type="gene ID" value="ENSELUG00000035233.1"/>
</dbReference>
<dbReference type="InterPro" id="IPR031840">
    <property type="entry name" value="MSL1_dimer"/>
</dbReference>
<reference evidence="9 10" key="1">
    <citation type="submission" date="2020-02" db="EMBL/GenBank/DDBJ databases">
        <title>Esox lucius (northern pike) genome, fEsoLuc1, primary haplotype.</title>
        <authorList>
            <person name="Myers G."/>
            <person name="Karagic N."/>
            <person name="Meyer A."/>
            <person name="Pippel M."/>
            <person name="Reichard M."/>
            <person name="Winkler S."/>
            <person name="Tracey A."/>
            <person name="Sims Y."/>
            <person name="Howe K."/>
            <person name="Rhie A."/>
            <person name="Formenti G."/>
            <person name="Durbin R."/>
            <person name="Fedrigo O."/>
            <person name="Jarvis E.D."/>
        </authorList>
    </citation>
    <scope>NUCLEOTIDE SEQUENCE [LARGE SCALE GENOMIC DNA]</scope>
</reference>
<proteinExistence type="inferred from homology"/>
<protein>
    <recommendedName>
        <fullName evidence="8">PEHE domain-containing protein</fullName>
    </recommendedName>
</protein>
<dbReference type="PANTHER" id="PTHR21656:SF2">
    <property type="entry name" value="MALE-SPECIFIC LETHAL 1 HOMOLOG"/>
    <property type="match status" value="1"/>
</dbReference>
<evidence type="ECO:0000256" key="3">
    <source>
        <dbReference type="ARBA" id="ARBA00022853"/>
    </source>
</evidence>
<feature type="compositionally biased region" description="Low complexity" evidence="7">
    <location>
        <begin position="402"/>
        <end position="413"/>
    </location>
</feature>
<keyword evidence="4" id="KW-0175">Coiled coil</keyword>
<dbReference type="GO" id="GO:0016607">
    <property type="term" value="C:nuclear speck"/>
    <property type="evidence" value="ECO:0007669"/>
    <property type="project" value="UniProtKB-SubCell"/>
</dbReference>
<keyword evidence="10" id="KW-1185">Reference proteome</keyword>
<dbReference type="Pfam" id="PF15275">
    <property type="entry name" value="PEHE"/>
    <property type="match status" value="1"/>
</dbReference>
<evidence type="ECO:0000256" key="7">
    <source>
        <dbReference type="SAM" id="MobiDB-lite"/>
    </source>
</evidence>
<dbReference type="PROSITE" id="PS52052">
    <property type="entry name" value="PEHE"/>
    <property type="match status" value="1"/>
</dbReference>
<dbReference type="Pfam" id="PF16801">
    <property type="entry name" value="MSL1_dimer"/>
    <property type="match status" value="1"/>
</dbReference>
<evidence type="ECO:0000259" key="8">
    <source>
        <dbReference type="PROSITE" id="PS52052"/>
    </source>
</evidence>
<organism evidence="9 10">
    <name type="scientific">Esox lucius</name>
    <name type="common">Northern pike</name>
    <dbReference type="NCBI Taxonomy" id="8010"/>
    <lineage>
        <taxon>Eukaryota</taxon>
        <taxon>Metazoa</taxon>
        <taxon>Chordata</taxon>
        <taxon>Craniata</taxon>
        <taxon>Vertebrata</taxon>
        <taxon>Euteleostomi</taxon>
        <taxon>Actinopterygii</taxon>
        <taxon>Neopterygii</taxon>
        <taxon>Teleostei</taxon>
        <taxon>Protacanthopterygii</taxon>
        <taxon>Esociformes</taxon>
        <taxon>Esocidae</taxon>
        <taxon>Esox</taxon>
    </lineage>
</organism>
<comment type="subcellular location">
    <subcellularLocation>
        <location evidence="1">Nucleus speckle</location>
    </subcellularLocation>
    <subcellularLocation>
        <location evidence="2">Nucleus</location>
        <location evidence="2">Nucleoplasm</location>
    </subcellularLocation>
</comment>
<name>A0AAY5L6R7_ESOLU</name>
<evidence type="ECO:0000256" key="5">
    <source>
        <dbReference type="ARBA" id="ARBA00023242"/>
    </source>
</evidence>
<dbReference type="GO" id="GO:0045893">
    <property type="term" value="P:positive regulation of DNA-templated transcription"/>
    <property type="evidence" value="ECO:0007669"/>
    <property type="project" value="UniProtKB-ARBA"/>
</dbReference>
<dbReference type="GO" id="GO:0072487">
    <property type="term" value="C:MSL complex"/>
    <property type="evidence" value="ECO:0007669"/>
    <property type="project" value="InterPro"/>
</dbReference>
<dbReference type="InterPro" id="IPR026711">
    <property type="entry name" value="Msl-1"/>
</dbReference>
<dbReference type="InterPro" id="IPR029332">
    <property type="entry name" value="PEHE_dom"/>
</dbReference>
<evidence type="ECO:0000256" key="2">
    <source>
        <dbReference type="ARBA" id="ARBA00004642"/>
    </source>
</evidence>
<sequence length="590" mass="65456">MSIQVTHAHYPYFKTRTQGRIKAVAVHGHPLPRRTGLCGVRSSALCHQRSCQEDLVGRWLAGSLVGGFTATMTSTVFTGGGYKLDTGGKIDLGKASLAGTPDSFIGLRREPSEYAVGVPNVLGNIHNSSSQQHQGKIKPGMPGPGQLACRPGQNLGLGSGQEENWVRFGTQAPQGKPMGGESTMPGNANTLLAQANGGTGKMDTVSLNTMKQPRENAAGGGEVRGSVSAAAAGAPSSEPGPEGKRRKGPSHSTTQTSCIRQILLLQLELIEQQQQQLQSKSQEIDDLRAEKETLLARIERMERRLQLGKKDVCDQHTTRAPSRQEDQEAAPGTPERQGASDGHSGHAPRTLPFGRGGKGHKRRFLFQDPRTARRRAQAKASQSPQKEGLLPKEEPLDEAEFSDGSTGTSSVTTEDLDYLSTTDMYLCRWHEPPPSPTWREPSPKKEEPVAIPSWKENFMEPLGEDEAFDIPENLDDNVFLKRHSKHELDEKRRKRWDIQRIREQRMFQRLQQRMNKRKGIQESVPEVFSFYPDAEDAESLMITPYLPVAAFGRPLPKLTRRSFDLPWLDERSRCRVEVPKKHTPHRTCRK</sequence>
<reference evidence="9" key="3">
    <citation type="submission" date="2025-09" db="UniProtKB">
        <authorList>
            <consortium name="Ensembl"/>
        </authorList>
    </citation>
    <scope>IDENTIFICATION</scope>
</reference>
<dbReference type="AlphaFoldDB" id="A0AAY5L6R7"/>
<feature type="domain" description="PEHE" evidence="8">
    <location>
        <begin position="448"/>
        <end position="567"/>
    </location>
</feature>
<dbReference type="FunFam" id="1.20.5.170:FF:000047">
    <property type="entry name" value="male-specific lethal 1 homolog isoform X1"/>
    <property type="match status" value="1"/>
</dbReference>
<dbReference type="GO" id="GO:0003682">
    <property type="term" value="F:chromatin binding"/>
    <property type="evidence" value="ECO:0007669"/>
    <property type="project" value="TreeGrafter"/>
</dbReference>
<dbReference type="GO" id="GO:0006325">
    <property type="term" value="P:chromatin organization"/>
    <property type="evidence" value="ECO:0007669"/>
    <property type="project" value="UniProtKB-KW"/>
</dbReference>
<evidence type="ECO:0000313" key="9">
    <source>
        <dbReference type="Ensembl" id="ENSELUP00000094427.1"/>
    </source>
</evidence>
<evidence type="ECO:0000313" key="10">
    <source>
        <dbReference type="Proteomes" id="UP000265140"/>
    </source>
</evidence>
<feature type="region of interest" description="Disordered" evidence="7">
    <location>
        <begin position="170"/>
        <end position="255"/>
    </location>
</feature>
<keyword evidence="3" id="KW-0156">Chromatin regulator</keyword>
<dbReference type="PANTHER" id="PTHR21656">
    <property type="entry name" value="MALE-SPECIFIC LETHAL-1 PROTEIN"/>
    <property type="match status" value="1"/>
</dbReference>
<feature type="region of interest" description="Disordered" evidence="7">
    <location>
        <begin position="309"/>
        <end position="414"/>
    </location>
</feature>
<keyword evidence="5" id="KW-0539">Nucleus</keyword>